<sequence>MGKYSIIVTRRADKDLKFWLQNGDKSIQRKIEKIFDELREHPASGTGKPEQLKGDLSKYWSRRLNKKDRIIYSIDDAVVIVYVLSLRGHYGDS</sequence>
<dbReference type="InterPro" id="IPR035093">
    <property type="entry name" value="RelE/ParE_toxin_dom_sf"/>
</dbReference>
<proteinExistence type="inferred from homology"/>
<dbReference type="SUPFAM" id="SSF143011">
    <property type="entry name" value="RelE-like"/>
    <property type="match status" value="1"/>
</dbReference>
<dbReference type="Proteomes" id="UP000095185">
    <property type="component" value="Chromosome"/>
</dbReference>
<protein>
    <recommendedName>
        <fullName evidence="6">Putative mRNA interferase YoeB</fullName>
    </recommendedName>
</protein>
<evidence type="ECO:0000313" key="8">
    <source>
        <dbReference type="Proteomes" id="UP000095185"/>
    </source>
</evidence>
<reference evidence="7" key="1">
    <citation type="submission" date="2016-09" db="EMBL/GenBank/DDBJ databases">
        <title>Genome sequence of Chlorobaculum limnaeum.</title>
        <authorList>
            <person name="Liu Z."/>
            <person name="Tank M."/>
            <person name="Bryant D.A."/>
        </authorList>
    </citation>
    <scope>NUCLEOTIDE SEQUENCE [LARGE SCALE GENOMIC DNA]</scope>
    <source>
        <strain evidence="7">DSM 1677</strain>
    </source>
</reference>
<dbReference type="PANTHER" id="PTHR38039">
    <property type="entry name" value="TOXIN YOEB"/>
    <property type="match status" value="1"/>
</dbReference>
<dbReference type="Pfam" id="PF06769">
    <property type="entry name" value="YoeB_toxin"/>
    <property type="match status" value="1"/>
</dbReference>
<keyword evidence="4" id="KW-0255">Endonuclease</keyword>
<evidence type="ECO:0000313" key="7">
    <source>
        <dbReference type="EMBL" id="AOS83464.1"/>
    </source>
</evidence>
<evidence type="ECO:0000256" key="1">
    <source>
        <dbReference type="ARBA" id="ARBA00008172"/>
    </source>
</evidence>
<dbReference type="PANTHER" id="PTHR38039:SF1">
    <property type="entry name" value="TOXIN YOEB"/>
    <property type="match status" value="1"/>
</dbReference>
<evidence type="ECO:0000256" key="5">
    <source>
        <dbReference type="ARBA" id="ARBA00022801"/>
    </source>
</evidence>
<evidence type="ECO:0000256" key="3">
    <source>
        <dbReference type="ARBA" id="ARBA00022722"/>
    </source>
</evidence>
<organism evidence="7 8">
    <name type="scientific">Chlorobaculum limnaeum</name>
    <dbReference type="NCBI Taxonomy" id="274537"/>
    <lineage>
        <taxon>Bacteria</taxon>
        <taxon>Pseudomonadati</taxon>
        <taxon>Chlorobiota</taxon>
        <taxon>Chlorobiia</taxon>
        <taxon>Chlorobiales</taxon>
        <taxon>Chlorobiaceae</taxon>
        <taxon>Chlorobaculum</taxon>
    </lineage>
</organism>
<dbReference type="GO" id="GO:0006401">
    <property type="term" value="P:RNA catabolic process"/>
    <property type="evidence" value="ECO:0007669"/>
    <property type="project" value="InterPro"/>
</dbReference>
<dbReference type="NCBIfam" id="TIGR02116">
    <property type="entry name" value="toxin_Txe_YoeB"/>
    <property type="match status" value="1"/>
</dbReference>
<keyword evidence="5" id="KW-0378">Hydrolase</keyword>
<dbReference type="RefSeq" id="WP_069809182.1">
    <property type="nucleotide sequence ID" value="NZ_CP017305.1"/>
</dbReference>
<dbReference type="OrthoDB" id="9801102at2"/>
<dbReference type="GO" id="GO:0004519">
    <property type="term" value="F:endonuclease activity"/>
    <property type="evidence" value="ECO:0007669"/>
    <property type="project" value="UniProtKB-KW"/>
</dbReference>
<evidence type="ECO:0000256" key="4">
    <source>
        <dbReference type="ARBA" id="ARBA00022759"/>
    </source>
</evidence>
<dbReference type="GO" id="GO:0045892">
    <property type="term" value="P:negative regulation of DNA-templated transcription"/>
    <property type="evidence" value="ECO:0007669"/>
    <property type="project" value="TreeGrafter"/>
</dbReference>
<keyword evidence="8" id="KW-1185">Reference proteome</keyword>
<accession>A0A1D8D4U4</accession>
<dbReference type="InterPro" id="IPR009614">
    <property type="entry name" value="YoeB_toxin"/>
</dbReference>
<keyword evidence="2" id="KW-1277">Toxin-antitoxin system</keyword>
<dbReference type="Gene3D" id="3.30.2310.20">
    <property type="entry name" value="RelE-like"/>
    <property type="match status" value="1"/>
</dbReference>
<name>A0A1D8D4U4_CHLLM</name>
<comment type="similarity">
    <text evidence="1">Belongs to the YoeB family.</text>
</comment>
<dbReference type="KEGG" id="clz:BIU88_04500"/>
<dbReference type="GO" id="GO:0016787">
    <property type="term" value="F:hydrolase activity"/>
    <property type="evidence" value="ECO:0007669"/>
    <property type="project" value="UniProtKB-KW"/>
</dbReference>
<dbReference type="EMBL" id="CP017305">
    <property type="protein sequence ID" value="AOS83464.1"/>
    <property type="molecule type" value="Genomic_DNA"/>
</dbReference>
<dbReference type="AlphaFoldDB" id="A0A1D8D4U4"/>
<gene>
    <name evidence="7" type="ORF">BIU88_04500</name>
</gene>
<evidence type="ECO:0000256" key="6">
    <source>
        <dbReference type="ARBA" id="ARBA00030388"/>
    </source>
</evidence>
<keyword evidence="3" id="KW-0540">Nuclease</keyword>
<dbReference type="STRING" id="274537.BIU88_04500"/>
<evidence type="ECO:0000256" key="2">
    <source>
        <dbReference type="ARBA" id="ARBA00022649"/>
    </source>
</evidence>